<evidence type="ECO:0000313" key="3">
    <source>
        <dbReference type="Proteomes" id="UP001162029"/>
    </source>
</evidence>
<dbReference type="EMBL" id="CANTFM010001579">
    <property type="protein sequence ID" value="CAI5741461.1"/>
    <property type="molecule type" value="Genomic_DNA"/>
</dbReference>
<feature type="region of interest" description="Disordered" evidence="1">
    <location>
        <begin position="1"/>
        <end position="41"/>
    </location>
</feature>
<name>A0AAV0UX36_9STRA</name>
<protein>
    <recommendedName>
        <fullName evidence="4">Btz domain-containing protein</fullName>
    </recommendedName>
</protein>
<feature type="compositionally biased region" description="Basic residues" evidence="1">
    <location>
        <begin position="9"/>
        <end position="21"/>
    </location>
</feature>
<reference evidence="2" key="1">
    <citation type="submission" date="2022-12" db="EMBL/GenBank/DDBJ databases">
        <authorList>
            <person name="Webb A."/>
        </authorList>
    </citation>
    <scope>NUCLEOTIDE SEQUENCE</scope>
    <source>
        <strain evidence="2">Pd1</strain>
    </source>
</reference>
<dbReference type="AlphaFoldDB" id="A0AAV0UX36"/>
<comment type="caution">
    <text evidence="2">The sequence shown here is derived from an EMBL/GenBank/DDBJ whole genome shotgun (WGS) entry which is preliminary data.</text>
</comment>
<gene>
    <name evidence="2" type="ORF">PDE001_LOCUS7828</name>
</gene>
<keyword evidence="3" id="KW-1185">Reference proteome</keyword>
<evidence type="ECO:0008006" key="4">
    <source>
        <dbReference type="Google" id="ProtNLM"/>
    </source>
</evidence>
<evidence type="ECO:0000313" key="2">
    <source>
        <dbReference type="EMBL" id="CAI5741461.1"/>
    </source>
</evidence>
<organism evidence="2 3">
    <name type="scientific">Peronospora destructor</name>
    <dbReference type="NCBI Taxonomy" id="86335"/>
    <lineage>
        <taxon>Eukaryota</taxon>
        <taxon>Sar</taxon>
        <taxon>Stramenopiles</taxon>
        <taxon>Oomycota</taxon>
        <taxon>Peronosporomycetes</taxon>
        <taxon>Peronosporales</taxon>
        <taxon>Peronosporaceae</taxon>
        <taxon>Peronospora</taxon>
    </lineage>
</organism>
<proteinExistence type="predicted"/>
<evidence type="ECO:0000256" key="1">
    <source>
        <dbReference type="SAM" id="MobiDB-lite"/>
    </source>
</evidence>
<dbReference type="Proteomes" id="UP001162029">
    <property type="component" value="Unassembled WGS sequence"/>
</dbReference>
<accession>A0AAV0UX36</accession>
<sequence length="143" mass="16801">MGRSQVKYRTTHGRGRGRGRGRGYSADGRTGASKRKQPFHLRNLDSNAYRFEEHEAQDDEHVTDQPSQSRRTQFFASEQQYRETMGCTSGEYFQSRVMKQWEEKDDAADDNKAVEMLDLSWIAAQLEFVPPKIRYRMRPEILY</sequence>